<protein>
    <submittedName>
        <fullName evidence="1">XRE family transcriptional regulator</fullName>
    </submittedName>
</protein>
<keyword evidence="2" id="KW-1185">Reference proteome</keyword>
<accession>A0ABU3JP28</accession>
<organism evidence="1 2">
    <name type="scientific">Streptomyces lusitanus</name>
    <dbReference type="NCBI Taxonomy" id="68232"/>
    <lineage>
        <taxon>Bacteria</taxon>
        <taxon>Bacillati</taxon>
        <taxon>Actinomycetota</taxon>
        <taxon>Actinomycetes</taxon>
        <taxon>Kitasatosporales</taxon>
        <taxon>Streptomycetaceae</taxon>
        <taxon>Streptomyces</taxon>
    </lineage>
</organism>
<evidence type="ECO:0000313" key="2">
    <source>
        <dbReference type="Proteomes" id="UP001249760"/>
    </source>
</evidence>
<dbReference type="EMBL" id="JASKMA010000006">
    <property type="protein sequence ID" value="MDT6983693.1"/>
    <property type="molecule type" value="Genomic_DNA"/>
</dbReference>
<reference evidence="1 2" key="1">
    <citation type="submission" date="2023-05" db="EMBL/GenBank/DDBJ databases">
        <title>Streptomyces fuscus sp. nov., a brown-black pigment producing actinomyces isolated from dry sand of Sea duck farm.</title>
        <authorList>
            <person name="Xie J."/>
            <person name="Shen N."/>
        </authorList>
    </citation>
    <scope>NUCLEOTIDE SEQUENCE [LARGE SCALE GENOMIC DNA]</scope>
    <source>
        <strain evidence="1 2">CGMCC 4.1745</strain>
    </source>
</reference>
<proteinExistence type="predicted"/>
<dbReference type="Proteomes" id="UP001249760">
    <property type="component" value="Unassembled WGS sequence"/>
</dbReference>
<evidence type="ECO:0000313" key="1">
    <source>
        <dbReference type="EMBL" id="MDT6983693.1"/>
    </source>
</evidence>
<sequence>MMTADQAHEGTDRTDLSDLLRDRMAELGLSIRTAADATVDPQHPEAGPLYKRGTLENLLKNQVARAPSEQQCRALAAAFRLPLTAVQRAVAAQYQGYIAERWNRSEKARVLVARIDEMDDDKLERLAKLADVVLEDTPPRSTSGQG</sequence>
<gene>
    <name evidence="1" type="ORF">QNO04_09485</name>
</gene>
<comment type="caution">
    <text evidence="1">The sequence shown here is derived from an EMBL/GenBank/DDBJ whole genome shotgun (WGS) entry which is preliminary data.</text>
</comment>
<dbReference type="RefSeq" id="WP_394305967.1">
    <property type="nucleotide sequence ID" value="NZ_JASKMA010000006.1"/>
</dbReference>
<name>A0ABU3JP28_9ACTN</name>